<evidence type="ECO:0000313" key="6">
    <source>
        <dbReference type="EMBL" id="CDS12992.1"/>
    </source>
</evidence>
<dbReference type="InterPro" id="IPR001680">
    <property type="entry name" value="WD40_rpt"/>
</dbReference>
<sequence>MQILPQVSIQPDWHEAVRDVVGQDTAEESFWASCYKKGVESIHGSVTIGKGSQPRSVKLQGSDGITVEYINSRSFKMGCKSLDISDVMVYGPRFEFDVKDKKSVNAIDVTSDGDMYALSQDDRIIIGDLKDGKEVRVLQGHLGDVTTVRFFPSNQVILSGGADFQIKIWSAIDGSNPVTLLGHTSAITDTAIIDRGRNVLSSSRDGTIRLWHCGTGSTISTVAQYSVPVTKILVCPLPSQYTAATPDQLDEREVETGDKMVLAALGDGSVVGIHLGTKKELFRRTEKQETPLTALAYHSESGIFVTGDIHGKLSVYNQNDQNPCLQWQRSEHAVTDLVIKLNEDGDLVVYVANADGSLYHTSSIVLAMKQPESLRLAGEYTGSELESIHCLKAITSKEENGHERLICGNRAGHVMIY</sequence>
<dbReference type="InterPro" id="IPR015943">
    <property type="entry name" value="WD40/YVTN_repeat-like_dom_sf"/>
</dbReference>
<dbReference type="InterPro" id="IPR051179">
    <property type="entry name" value="WD_repeat_multifunction"/>
</dbReference>
<dbReference type="SMART" id="SM00320">
    <property type="entry name" value="WD40"/>
    <property type="match status" value="3"/>
</dbReference>
<keyword evidence="3" id="KW-0647">Proteasome</keyword>
<dbReference type="Gene3D" id="2.130.10.10">
    <property type="entry name" value="YVTN repeat-like/Quinoprotein amine dehydrogenase"/>
    <property type="match status" value="2"/>
</dbReference>
<proteinExistence type="inferred from homology"/>
<dbReference type="OrthoDB" id="10257301at2759"/>
<reference evidence="6" key="1">
    <citation type="journal article" date="2014" name="Genome Announc.">
        <title>De novo whole-genome sequence and genome annotation of Lichtheimia ramosa.</title>
        <authorList>
            <person name="Linde J."/>
            <person name="Schwartze V."/>
            <person name="Binder U."/>
            <person name="Lass-Florl C."/>
            <person name="Voigt K."/>
            <person name="Horn F."/>
        </authorList>
    </citation>
    <scope>NUCLEOTIDE SEQUENCE</scope>
    <source>
        <strain evidence="6">JMRC FSU:6197</strain>
    </source>
</reference>
<dbReference type="PROSITE" id="PS50082">
    <property type="entry name" value="WD_REPEATS_2"/>
    <property type="match status" value="2"/>
</dbReference>
<evidence type="ECO:0000256" key="3">
    <source>
        <dbReference type="ARBA" id="ARBA00022942"/>
    </source>
</evidence>
<dbReference type="InterPro" id="IPR036322">
    <property type="entry name" value="WD40_repeat_dom_sf"/>
</dbReference>
<evidence type="ECO:0000256" key="2">
    <source>
        <dbReference type="ARBA" id="ARBA00022737"/>
    </source>
</evidence>
<evidence type="ECO:0000256" key="4">
    <source>
        <dbReference type="ARBA" id="ARBA00038321"/>
    </source>
</evidence>
<name>A0A077X1V3_9FUNG</name>
<gene>
    <name evidence="6" type="ORF">LRAMOSA05176</name>
</gene>
<organism evidence="6">
    <name type="scientific">Lichtheimia ramosa</name>
    <dbReference type="NCBI Taxonomy" id="688394"/>
    <lineage>
        <taxon>Eukaryota</taxon>
        <taxon>Fungi</taxon>
        <taxon>Fungi incertae sedis</taxon>
        <taxon>Mucoromycota</taxon>
        <taxon>Mucoromycotina</taxon>
        <taxon>Mucoromycetes</taxon>
        <taxon>Mucorales</taxon>
        <taxon>Lichtheimiaceae</taxon>
        <taxon>Lichtheimia</taxon>
    </lineage>
</organism>
<evidence type="ECO:0000256" key="1">
    <source>
        <dbReference type="ARBA" id="ARBA00022574"/>
    </source>
</evidence>
<evidence type="ECO:0000256" key="5">
    <source>
        <dbReference type="PROSITE-ProRule" id="PRU00221"/>
    </source>
</evidence>
<dbReference type="PANTHER" id="PTHR19857">
    <property type="entry name" value="MITOCHONDRIAL DIVISION PROTEIN 1-RELATED"/>
    <property type="match status" value="1"/>
</dbReference>
<accession>A0A077X1V3</accession>
<dbReference type="SUPFAM" id="SSF50978">
    <property type="entry name" value="WD40 repeat-like"/>
    <property type="match status" value="1"/>
</dbReference>
<dbReference type="AlphaFoldDB" id="A0A077X1V3"/>
<keyword evidence="2" id="KW-0677">Repeat</keyword>
<keyword evidence="1 5" id="KW-0853">WD repeat</keyword>
<dbReference type="GO" id="GO:0000502">
    <property type="term" value="C:proteasome complex"/>
    <property type="evidence" value="ECO:0007669"/>
    <property type="project" value="UniProtKB-KW"/>
</dbReference>
<dbReference type="PROSITE" id="PS50294">
    <property type="entry name" value="WD_REPEATS_REGION"/>
    <property type="match status" value="2"/>
</dbReference>
<dbReference type="PANTHER" id="PTHR19857:SF19">
    <property type="entry name" value="26S PROTEASOME REGULATORY SUBUNIT RPN14"/>
    <property type="match status" value="1"/>
</dbReference>
<dbReference type="Pfam" id="PF00400">
    <property type="entry name" value="WD40"/>
    <property type="match status" value="2"/>
</dbReference>
<feature type="repeat" description="WD" evidence="5">
    <location>
        <begin position="180"/>
        <end position="221"/>
    </location>
</feature>
<protein>
    <submittedName>
        <fullName evidence="6">Uncharacterized protein</fullName>
    </submittedName>
</protein>
<dbReference type="EMBL" id="LK023368">
    <property type="protein sequence ID" value="CDS12992.1"/>
    <property type="molecule type" value="Genomic_DNA"/>
</dbReference>
<feature type="repeat" description="WD" evidence="5">
    <location>
        <begin position="138"/>
        <end position="179"/>
    </location>
</feature>
<comment type="similarity">
    <text evidence="4">Belongs to the WD repeat PAAF1/RPN14 family.</text>
</comment>